<dbReference type="Proteomes" id="UP000095751">
    <property type="component" value="Unassembled WGS sequence"/>
</dbReference>
<evidence type="ECO:0000256" key="1">
    <source>
        <dbReference type="ARBA" id="ARBA00022723"/>
    </source>
</evidence>
<evidence type="ECO:0000259" key="6">
    <source>
        <dbReference type="PROSITE" id="PS50865"/>
    </source>
</evidence>
<dbReference type="GO" id="GO:0005789">
    <property type="term" value="C:endoplasmic reticulum membrane"/>
    <property type="evidence" value="ECO:0007669"/>
    <property type="project" value="TreeGrafter"/>
</dbReference>
<dbReference type="AlphaFoldDB" id="A0A1E7F181"/>
<dbReference type="PANTHER" id="PTHR11102:SF147">
    <property type="entry name" value="SEL1L ADAPTOR SUBUNIT OF ERAD E3 UBIQUITIN LIGASE"/>
    <property type="match status" value="1"/>
</dbReference>
<keyword evidence="3" id="KW-0862">Zinc</keyword>
<evidence type="ECO:0000313" key="8">
    <source>
        <dbReference type="Proteomes" id="UP000095751"/>
    </source>
</evidence>
<keyword evidence="1" id="KW-0479">Metal-binding</keyword>
<dbReference type="Pfam" id="PF01753">
    <property type="entry name" value="zf-MYND"/>
    <property type="match status" value="1"/>
</dbReference>
<evidence type="ECO:0000256" key="3">
    <source>
        <dbReference type="ARBA" id="ARBA00022833"/>
    </source>
</evidence>
<dbReference type="KEGG" id="fcy:FRACYDRAFT_244954"/>
<gene>
    <name evidence="7" type="ORF">FRACYDRAFT_244954</name>
</gene>
<reference evidence="7 8" key="1">
    <citation type="submission" date="2016-09" db="EMBL/GenBank/DDBJ databases">
        <title>Extensive genetic diversity and differential bi-allelic expression allows diatom success in the polar Southern Ocean.</title>
        <authorList>
            <consortium name="DOE Joint Genome Institute"/>
            <person name="Mock T."/>
            <person name="Otillar R.P."/>
            <person name="Strauss J."/>
            <person name="Dupont C."/>
            <person name="Frickenhaus S."/>
            <person name="Maumus F."/>
            <person name="Mcmullan M."/>
            <person name="Sanges R."/>
            <person name="Schmutz J."/>
            <person name="Toseland A."/>
            <person name="Valas R."/>
            <person name="Veluchamy A."/>
            <person name="Ward B.J."/>
            <person name="Allen A."/>
            <person name="Barry K."/>
            <person name="Falciatore A."/>
            <person name="Ferrante M."/>
            <person name="Fortunato A.E."/>
            <person name="Gloeckner G."/>
            <person name="Gruber A."/>
            <person name="Hipkin R."/>
            <person name="Janech M."/>
            <person name="Kroth P."/>
            <person name="Leese F."/>
            <person name="Lindquist E."/>
            <person name="Lyon B.R."/>
            <person name="Martin J."/>
            <person name="Mayer C."/>
            <person name="Parker M."/>
            <person name="Quesneville H."/>
            <person name="Raymond J."/>
            <person name="Uhlig C."/>
            <person name="Valentin K.U."/>
            <person name="Worden A.Z."/>
            <person name="Armbrust E.V."/>
            <person name="Bowler C."/>
            <person name="Green B."/>
            <person name="Moulton V."/>
            <person name="Van Oosterhout C."/>
            <person name="Grigoriev I."/>
        </authorList>
    </citation>
    <scope>NUCLEOTIDE SEQUENCE [LARGE SCALE GENOMIC DNA]</scope>
    <source>
        <strain evidence="7 8">CCMP1102</strain>
    </source>
</reference>
<evidence type="ECO:0000313" key="7">
    <source>
        <dbReference type="EMBL" id="OEU11835.1"/>
    </source>
</evidence>
<protein>
    <submittedName>
        <fullName evidence="7">HCP-like protein</fullName>
    </submittedName>
</protein>
<dbReference type="InterPro" id="IPR011990">
    <property type="entry name" value="TPR-like_helical_dom_sf"/>
</dbReference>
<dbReference type="InterPro" id="IPR006597">
    <property type="entry name" value="Sel1-like"/>
</dbReference>
<dbReference type="InterPro" id="IPR002893">
    <property type="entry name" value="Znf_MYND"/>
</dbReference>
<dbReference type="Gene3D" id="6.10.140.2220">
    <property type="match status" value="1"/>
</dbReference>
<dbReference type="PROSITE" id="PS50865">
    <property type="entry name" value="ZF_MYND_2"/>
    <property type="match status" value="1"/>
</dbReference>
<dbReference type="Gene3D" id="1.25.40.10">
    <property type="entry name" value="Tetratricopeptide repeat domain"/>
    <property type="match status" value="1"/>
</dbReference>
<comment type="similarity">
    <text evidence="4">Belongs to the sel-1 family.</text>
</comment>
<keyword evidence="8" id="KW-1185">Reference proteome</keyword>
<sequence>MIENLVDTNVEGKMLVENLTRCAKCNKTSEPFEQLKMCTDCRSVWYCTVDCQKAHRPLHKKYCKQAKMLIKTFKDVNSINADNDDDDDNLFDFKLLTMDDCPICLIPLPITKSEVMYKVCCGQVMCASCQCEADRTLSETNNKRTRADQPQLYSHCAYCGQIDPRSDEEELKYLKKRLEQNDAEAFLYASRAHMLGQCGLPKNPQKGFELCQKAIEIEPCNTDAHSLIARYYEDGLSVQKSITKARHHDVLGAKAGDYHSRYNLGCFEYGRGNRSLAIKHWLIAATIGQTQALRYIACEYKIGGVSKNRYKNAILNYRKIYKACWSEQRERFKMEHARLILSNDE</sequence>
<dbReference type="InParanoid" id="A0A1E7F181"/>
<dbReference type="OrthoDB" id="40126at2759"/>
<proteinExistence type="inferred from homology"/>
<accession>A0A1E7F181</accession>
<dbReference type="Pfam" id="PF08238">
    <property type="entry name" value="Sel1"/>
    <property type="match status" value="3"/>
</dbReference>
<dbReference type="GO" id="GO:0036503">
    <property type="term" value="P:ERAD pathway"/>
    <property type="evidence" value="ECO:0007669"/>
    <property type="project" value="TreeGrafter"/>
</dbReference>
<organism evidence="7 8">
    <name type="scientific">Fragilariopsis cylindrus CCMP1102</name>
    <dbReference type="NCBI Taxonomy" id="635003"/>
    <lineage>
        <taxon>Eukaryota</taxon>
        <taxon>Sar</taxon>
        <taxon>Stramenopiles</taxon>
        <taxon>Ochrophyta</taxon>
        <taxon>Bacillariophyta</taxon>
        <taxon>Bacillariophyceae</taxon>
        <taxon>Bacillariophycidae</taxon>
        <taxon>Bacillariales</taxon>
        <taxon>Bacillariaceae</taxon>
        <taxon>Fragilariopsis</taxon>
    </lineage>
</organism>
<dbReference type="SUPFAM" id="SSF144232">
    <property type="entry name" value="HIT/MYND zinc finger-like"/>
    <property type="match status" value="1"/>
</dbReference>
<name>A0A1E7F181_9STRA</name>
<dbReference type="InterPro" id="IPR050767">
    <property type="entry name" value="Sel1_AlgK"/>
</dbReference>
<dbReference type="SUPFAM" id="SSF81901">
    <property type="entry name" value="HCP-like"/>
    <property type="match status" value="1"/>
</dbReference>
<feature type="domain" description="MYND-type" evidence="6">
    <location>
        <begin position="22"/>
        <end position="63"/>
    </location>
</feature>
<dbReference type="PROSITE" id="PS01360">
    <property type="entry name" value="ZF_MYND_1"/>
    <property type="match status" value="1"/>
</dbReference>
<dbReference type="GO" id="GO:0008270">
    <property type="term" value="F:zinc ion binding"/>
    <property type="evidence" value="ECO:0007669"/>
    <property type="project" value="UniProtKB-KW"/>
</dbReference>
<dbReference type="PANTHER" id="PTHR11102">
    <property type="entry name" value="SEL-1-LIKE PROTEIN"/>
    <property type="match status" value="1"/>
</dbReference>
<dbReference type="EMBL" id="KV784366">
    <property type="protein sequence ID" value="OEU11835.1"/>
    <property type="molecule type" value="Genomic_DNA"/>
</dbReference>
<evidence type="ECO:0000256" key="4">
    <source>
        <dbReference type="ARBA" id="ARBA00038101"/>
    </source>
</evidence>
<evidence type="ECO:0000256" key="2">
    <source>
        <dbReference type="ARBA" id="ARBA00022771"/>
    </source>
</evidence>
<keyword evidence="2 5" id="KW-0863">Zinc-finger</keyword>
<evidence type="ECO:0000256" key="5">
    <source>
        <dbReference type="PROSITE-ProRule" id="PRU00134"/>
    </source>
</evidence>